<dbReference type="AlphaFoldDB" id="A0A3N4LWQ0"/>
<evidence type="ECO:0000256" key="8">
    <source>
        <dbReference type="ARBA" id="ARBA00023242"/>
    </source>
</evidence>
<feature type="domain" description="RTR1-type" evidence="14">
    <location>
        <begin position="121"/>
        <end position="205"/>
    </location>
</feature>
<keyword evidence="5 12" id="KW-0378">Hydrolase</keyword>
<comment type="subcellular location">
    <subcellularLocation>
        <location evidence="1 12">Nucleus</location>
    </subcellularLocation>
</comment>
<dbReference type="EMBL" id="ML121536">
    <property type="protein sequence ID" value="RPB26009.1"/>
    <property type="molecule type" value="Genomic_DNA"/>
</dbReference>
<dbReference type="STRING" id="1051890.A0A3N4LWQ0"/>
<dbReference type="GO" id="GO:0005737">
    <property type="term" value="C:cytoplasm"/>
    <property type="evidence" value="ECO:0007669"/>
    <property type="project" value="TreeGrafter"/>
</dbReference>
<dbReference type="Proteomes" id="UP000267821">
    <property type="component" value="Unassembled WGS sequence"/>
</dbReference>
<evidence type="ECO:0000256" key="12">
    <source>
        <dbReference type="RuleBase" id="RU367080"/>
    </source>
</evidence>
<organism evidence="15 16">
    <name type="scientific">Terfezia boudieri ATCC MYA-4762</name>
    <dbReference type="NCBI Taxonomy" id="1051890"/>
    <lineage>
        <taxon>Eukaryota</taxon>
        <taxon>Fungi</taxon>
        <taxon>Dikarya</taxon>
        <taxon>Ascomycota</taxon>
        <taxon>Pezizomycotina</taxon>
        <taxon>Pezizomycetes</taxon>
        <taxon>Pezizales</taxon>
        <taxon>Pezizaceae</taxon>
        <taxon>Terfezia</taxon>
    </lineage>
</organism>
<dbReference type="GO" id="GO:0043175">
    <property type="term" value="F:RNA polymerase core enzyme binding"/>
    <property type="evidence" value="ECO:0007669"/>
    <property type="project" value="UniProtKB-UniRule"/>
</dbReference>
<dbReference type="PROSITE" id="PS51479">
    <property type="entry name" value="ZF_RTR1"/>
    <property type="match status" value="1"/>
</dbReference>
<comment type="catalytic activity">
    <reaction evidence="9 12">
        <text>O-phospho-L-seryl-[protein] + H2O = L-seryl-[protein] + phosphate</text>
        <dbReference type="Rhea" id="RHEA:20629"/>
        <dbReference type="Rhea" id="RHEA-COMP:9863"/>
        <dbReference type="Rhea" id="RHEA-COMP:11604"/>
        <dbReference type="ChEBI" id="CHEBI:15377"/>
        <dbReference type="ChEBI" id="CHEBI:29999"/>
        <dbReference type="ChEBI" id="CHEBI:43474"/>
        <dbReference type="ChEBI" id="CHEBI:83421"/>
        <dbReference type="EC" id="3.1.3.16"/>
    </reaction>
</comment>
<keyword evidence="4 12" id="KW-0863">Zinc-finger</keyword>
<dbReference type="InterPro" id="IPR038534">
    <property type="entry name" value="Rtr1/RPAP2_sf"/>
</dbReference>
<comment type="catalytic activity">
    <reaction evidence="10 12">
        <text>O-phospho-L-threonyl-[protein] + H2O = L-threonyl-[protein] + phosphate</text>
        <dbReference type="Rhea" id="RHEA:47004"/>
        <dbReference type="Rhea" id="RHEA-COMP:11060"/>
        <dbReference type="Rhea" id="RHEA-COMP:11605"/>
        <dbReference type="ChEBI" id="CHEBI:15377"/>
        <dbReference type="ChEBI" id="CHEBI:30013"/>
        <dbReference type="ChEBI" id="CHEBI:43474"/>
        <dbReference type="ChEBI" id="CHEBI:61977"/>
        <dbReference type="EC" id="3.1.3.16"/>
    </reaction>
</comment>
<dbReference type="Gene3D" id="1.25.40.820">
    <property type="match status" value="1"/>
</dbReference>
<dbReference type="PANTHER" id="PTHR14732:SF0">
    <property type="entry name" value="RNA POLYMERASE II SUBUNIT B1 CTD PHOSPHATASE RPAP2-RELATED"/>
    <property type="match status" value="1"/>
</dbReference>
<dbReference type="GO" id="GO:0005634">
    <property type="term" value="C:nucleus"/>
    <property type="evidence" value="ECO:0007669"/>
    <property type="project" value="UniProtKB-SubCell"/>
</dbReference>
<dbReference type="InterPro" id="IPR007308">
    <property type="entry name" value="Rtr1/RPAP2_dom"/>
</dbReference>
<evidence type="ECO:0000256" key="3">
    <source>
        <dbReference type="ARBA" id="ARBA00022723"/>
    </source>
</evidence>
<evidence type="ECO:0000256" key="4">
    <source>
        <dbReference type="ARBA" id="ARBA00022771"/>
    </source>
</evidence>
<evidence type="ECO:0000313" key="15">
    <source>
        <dbReference type="EMBL" id="RPB26009.1"/>
    </source>
</evidence>
<keyword evidence="6 12" id="KW-0862">Zinc</keyword>
<dbReference type="FunCoup" id="A0A3N4LWQ0">
    <property type="interactions" value="318"/>
</dbReference>
<feature type="compositionally biased region" description="Polar residues" evidence="13">
    <location>
        <begin position="23"/>
        <end position="59"/>
    </location>
</feature>
<dbReference type="EC" id="3.1.3.16" evidence="12"/>
<evidence type="ECO:0000256" key="2">
    <source>
        <dbReference type="ARBA" id="ARBA00005676"/>
    </source>
</evidence>
<evidence type="ECO:0000313" key="16">
    <source>
        <dbReference type="Proteomes" id="UP000267821"/>
    </source>
</evidence>
<dbReference type="InterPro" id="IPR039693">
    <property type="entry name" value="Rtr1/RPAP2"/>
</dbReference>
<dbReference type="GO" id="GO:0008270">
    <property type="term" value="F:zinc ion binding"/>
    <property type="evidence" value="ECO:0007669"/>
    <property type="project" value="UniProtKB-KW"/>
</dbReference>
<evidence type="ECO:0000256" key="9">
    <source>
        <dbReference type="ARBA" id="ARBA00047761"/>
    </source>
</evidence>
<comment type="function">
    <text evidence="12">Putative RNA polymerase II subunit B1 C-terminal domain (CTD) phosphatase involved in RNA polymerase II transcription regulation.</text>
</comment>
<dbReference type="PANTHER" id="PTHR14732">
    <property type="entry name" value="RNA POLYMERASE II SUBUNIT B1 CTD PHOSPHATASE RPAP2-RELATED"/>
    <property type="match status" value="1"/>
</dbReference>
<keyword evidence="3 12" id="KW-0479">Metal-binding</keyword>
<evidence type="ECO:0000256" key="7">
    <source>
        <dbReference type="ARBA" id="ARBA00022912"/>
    </source>
</evidence>
<evidence type="ECO:0000256" key="5">
    <source>
        <dbReference type="ARBA" id="ARBA00022801"/>
    </source>
</evidence>
<evidence type="ECO:0000256" key="13">
    <source>
        <dbReference type="SAM" id="MobiDB-lite"/>
    </source>
</evidence>
<dbReference type="GO" id="GO:0008420">
    <property type="term" value="F:RNA polymerase II CTD heptapeptide repeat phosphatase activity"/>
    <property type="evidence" value="ECO:0007669"/>
    <property type="project" value="UniProtKB-UniRule"/>
</dbReference>
<evidence type="ECO:0000256" key="1">
    <source>
        <dbReference type="ARBA" id="ARBA00004123"/>
    </source>
</evidence>
<dbReference type="InParanoid" id="A0A3N4LWQ0"/>
<feature type="region of interest" description="Disordered" evidence="13">
    <location>
        <begin position="1"/>
        <end position="65"/>
    </location>
</feature>
<evidence type="ECO:0000259" key="14">
    <source>
        <dbReference type="PROSITE" id="PS51479"/>
    </source>
</evidence>
<comment type="similarity">
    <text evidence="2 11 12">Belongs to the RPAP2 family.</text>
</comment>
<dbReference type="Pfam" id="PF04181">
    <property type="entry name" value="RPAP2_Rtr1"/>
    <property type="match status" value="1"/>
</dbReference>
<reference evidence="15 16" key="1">
    <citation type="journal article" date="2018" name="Nat. Ecol. Evol.">
        <title>Pezizomycetes genomes reveal the molecular basis of ectomycorrhizal truffle lifestyle.</title>
        <authorList>
            <person name="Murat C."/>
            <person name="Payen T."/>
            <person name="Noel B."/>
            <person name="Kuo A."/>
            <person name="Morin E."/>
            <person name="Chen J."/>
            <person name="Kohler A."/>
            <person name="Krizsan K."/>
            <person name="Balestrini R."/>
            <person name="Da Silva C."/>
            <person name="Montanini B."/>
            <person name="Hainaut M."/>
            <person name="Levati E."/>
            <person name="Barry K.W."/>
            <person name="Belfiori B."/>
            <person name="Cichocki N."/>
            <person name="Clum A."/>
            <person name="Dockter R.B."/>
            <person name="Fauchery L."/>
            <person name="Guy J."/>
            <person name="Iotti M."/>
            <person name="Le Tacon F."/>
            <person name="Lindquist E.A."/>
            <person name="Lipzen A."/>
            <person name="Malagnac F."/>
            <person name="Mello A."/>
            <person name="Molinier V."/>
            <person name="Miyauchi S."/>
            <person name="Poulain J."/>
            <person name="Riccioni C."/>
            <person name="Rubini A."/>
            <person name="Sitrit Y."/>
            <person name="Splivallo R."/>
            <person name="Traeger S."/>
            <person name="Wang M."/>
            <person name="Zifcakova L."/>
            <person name="Wipf D."/>
            <person name="Zambonelli A."/>
            <person name="Paolocci F."/>
            <person name="Nowrousian M."/>
            <person name="Ottonello S."/>
            <person name="Baldrian P."/>
            <person name="Spatafora J.W."/>
            <person name="Henrissat B."/>
            <person name="Nagy L.G."/>
            <person name="Aury J.M."/>
            <person name="Wincker P."/>
            <person name="Grigoriev I.V."/>
            <person name="Bonfante P."/>
            <person name="Martin F.M."/>
        </authorList>
    </citation>
    <scope>NUCLEOTIDE SEQUENCE [LARGE SCALE GENOMIC DNA]</scope>
    <source>
        <strain evidence="15 16">ATCC MYA-4762</strain>
    </source>
</reference>
<gene>
    <name evidence="15" type="ORF">L211DRAFT_782135</name>
</gene>
<keyword evidence="8 12" id="KW-0539">Nucleus</keyword>
<keyword evidence="7 12" id="KW-0904">Protein phosphatase</keyword>
<sequence length="375" mass="41089">MNSSSRLPGPPPKSILKKPSAAASGTLQASKSTNVQAPKTSGKTPFTGKVSVQQGNIGQSGRRLPTPEKAREIALYHAHIIQNQKNIELAILESVELLLDFPTTNNPASHPSDRDVTEFKKNLVHFQPSDYDDLIEERNIVHKCGYPLCPLQNKLQPTKAKFRVLDKGRRIVETKQLERFCSDECARRGLWIRVQLNEEPAWLRVGEDGQVGQGGAEYKITLLEEEKGKQREARDNAFKGEVRKLVDQLQDIGISGTGLLAPSARSQAQLTTESPATDSLAGQLQVMALSGGRGAATQPQPSKSINIAERFLGSSSNVEPKAPKVSFKDTEEGKRMASMAVEGYTPKGPNKDLASKWRETVAAGKKKDDYHSDED</sequence>
<evidence type="ECO:0000256" key="6">
    <source>
        <dbReference type="ARBA" id="ARBA00022833"/>
    </source>
</evidence>
<keyword evidence="16" id="KW-1185">Reference proteome</keyword>
<proteinExistence type="inferred from homology"/>
<name>A0A3N4LWQ0_9PEZI</name>
<evidence type="ECO:0000256" key="10">
    <source>
        <dbReference type="ARBA" id="ARBA00048336"/>
    </source>
</evidence>
<dbReference type="OrthoDB" id="2590500at2759"/>
<evidence type="ECO:0000256" key="11">
    <source>
        <dbReference type="PROSITE-ProRule" id="PRU00812"/>
    </source>
</evidence>
<protein>
    <recommendedName>
        <fullName evidence="12">RNA polymerase II subunit B1 CTD phosphatase RPAP2 homolog</fullName>
        <ecNumber evidence="12">3.1.3.16</ecNumber>
    </recommendedName>
</protein>
<accession>A0A3N4LWQ0</accession>